<reference evidence="1 2" key="1">
    <citation type="submission" date="2016-10" db="EMBL/GenBank/DDBJ databases">
        <title>Genome sequence of the basidiomycete white-rot fungus Trametes pubescens.</title>
        <authorList>
            <person name="Makela M.R."/>
            <person name="Granchi Z."/>
            <person name="Peng M."/>
            <person name="De Vries R.P."/>
            <person name="Grigoriev I."/>
            <person name="Riley R."/>
            <person name="Hilden K."/>
        </authorList>
    </citation>
    <scope>NUCLEOTIDE SEQUENCE [LARGE SCALE GENOMIC DNA]</scope>
    <source>
        <strain evidence="1 2">FBCC735</strain>
    </source>
</reference>
<evidence type="ECO:0000313" key="1">
    <source>
        <dbReference type="EMBL" id="OJT08207.1"/>
    </source>
</evidence>
<dbReference type="AlphaFoldDB" id="A0A1M2VKW0"/>
<sequence length="251" mass="28097">MAYLPSLNSLSYNEQMFADGRNVVFPTSFHFSPTLKAVTLVLAARSDLDRLEELIHSLSWLVTYADRLTFCSASADCRLSFPVMRTWRLHSLTSFTGQRVSVESEDLLSLGELPHLRKLDIETRTERNEYRAPPRGRQAWFFPALQDFKLHAKEALSRPEVAAAGLFTDLCTALAGLPCPDTIQYVTISLPVGDDVVNDGNLFPSPCLEPLLSLHSLRSLRVLDGCKVIVDDAMLNNMSLAWPGIRILLFE</sequence>
<dbReference type="OrthoDB" id="2754214at2759"/>
<proteinExistence type="predicted"/>
<dbReference type="STRING" id="154538.A0A1M2VKW0"/>
<protein>
    <recommendedName>
        <fullName evidence="3">F-box domain-containing protein</fullName>
    </recommendedName>
</protein>
<gene>
    <name evidence="1" type="ORF">TRAPUB_879</name>
</gene>
<evidence type="ECO:0008006" key="3">
    <source>
        <dbReference type="Google" id="ProtNLM"/>
    </source>
</evidence>
<dbReference type="EMBL" id="MNAD01001070">
    <property type="protein sequence ID" value="OJT08207.1"/>
    <property type="molecule type" value="Genomic_DNA"/>
</dbReference>
<dbReference type="Proteomes" id="UP000184267">
    <property type="component" value="Unassembled WGS sequence"/>
</dbReference>
<evidence type="ECO:0000313" key="2">
    <source>
        <dbReference type="Proteomes" id="UP000184267"/>
    </source>
</evidence>
<accession>A0A1M2VKW0</accession>
<name>A0A1M2VKW0_TRAPU</name>
<keyword evidence="2" id="KW-1185">Reference proteome</keyword>
<organism evidence="1 2">
    <name type="scientific">Trametes pubescens</name>
    <name type="common">White-rot fungus</name>
    <dbReference type="NCBI Taxonomy" id="154538"/>
    <lineage>
        <taxon>Eukaryota</taxon>
        <taxon>Fungi</taxon>
        <taxon>Dikarya</taxon>
        <taxon>Basidiomycota</taxon>
        <taxon>Agaricomycotina</taxon>
        <taxon>Agaricomycetes</taxon>
        <taxon>Polyporales</taxon>
        <taxon>Polyporaceae</taxon>
        <taxon>Trametes</taxon>
    </lineage>
</organism>
<comment type="caution">
    <text evidence="1">The sequence shown here is derived from an EMBL/GenBank/DDBJ whole genome shotgun (WGS) entry which is preliminary data.</text>
</comment>